<dbReference type="HOGENOM" id="CLU_110161_2_0_9"/>
<gene>
    <name evidence="2" type="ordered locus">Cthe_3031</name>
</gene>
<dbReference type="Proteomes" id="UP000002145">
    <property type="component" value="Chromosome"/>
</dbReference>
<reference evidence="3" key="1">
    <citation type="submission" date="2007-02" db="EMBL/GenBank/DDBJ databases">
        <title>Complete sequence of Clostridium thermocellum ATCC 27405.</title>
        <authorList>
            <consortium name="US DOE Joint Genome Institute"/>
            <person name="Copeland A."/>
            <person name="Lucas S."/>
            <person name="Lapidus A."/>
            <person name="Barry K."/>
            <person name="Detter J.C."/>
            <person name="Glavina del Rio T."/>
            <person name="Hammon N."/>
            <person name="Israni S."/>
            <person name="Dalin E."/>
            <person name="Tice H."/>
            <person name="Pitluck S."/>
            <person name="Chertkov O."/>
            <person name="Brettin T."/>
            <person name="Bruce D."/>
            <person name="Han C."/>
            <person name="Tapia R."/>
            <person name="Gilna P."/>
            <person name="Schmutz J."/>
            <person name="Larimer F."/>
            <person name="Land M."/>
            <person name="Hauser L."/>
            <person name="Kyrpides N."/>
            <person name="Mikhailova N."/>
            <person name="Wu J.H.D."/>
            <person name="Newcomb M."/>
            <person name="Richardson P."/>
        </authorList>
    </citation>
    <scope>NUCLEOTIDE SEQUENCE [LARGE SCALE GENOMIC DNA]</scope>
    <source>
        <strain evidence="3">ATCC 27405 / DSM 1237 / JCM 9322 / NBRC 103400 / NCIMB 10682 / NRRL B-4536 / VPI 7372</strain>
    </source>
</reference>
<name>A3DJU8_ACET2</name>
<dbReference type="KEGG" id="cth:Cthe_3031"/>
<dbReference type="STRING" id="203119.Cthe_3031"/>
<dbReference type="RefSeq" id="WP_020458001.1">
    <property type="nucleotide sequence ID" value="NC_009012.1"/>
</dbReference>
<protein>
    <recommendedName>
        <fullName evidence="4">Transporter</fullName>
    </recommendedName>
</protein>
<dbReference type="AlphaFoldDB" id="A3DJU8"/>
<organism evidence="2 3">
    <name type="scientific">Acetivibrio thermocellus (strain ATCC 27405 / DSM 1237 / JCM 9322 / NBRC 103400 / NCIMB 10682 / NRRL B-4536 / VPI 7372)</name>
    <name type="common">Clostridium thermocellum</name>
    <dbReference type="NCBI Taxonomy" id="203119"/>
    <lineage>
        <taxon>Bacteria</taxon>
        <taxon>Bacillati</taxon>
        <taxon>Bacillota</taxon>
        <taxon>Clostridia</taxon>
        <taxon>Eubacteriales</taxon>
        <taxon>Oscillospiraceae</taxon>
        <taxon>Acetivibrio</taxon>
    </lineage>
</organism>
<feature type="region of interest" description="Disordered" evidence="1">
    <location>
        <begin position="1"/>
        <end position="20"/>
    </location>
</feature>
<evidence type="ECO:0008006" key="4">
    <source>
        <dbReference type="Google" id="ProtNLM"/>
    </source>
</evidence>
<proteinExistence type="predicted"/>
<dbReference type="EMBL" id="CP000568">
    <property type="protein sequence ID" value="ABN54227.1"/>
    <property type="molecule type" value="Genomic_DNA"/>
</dbReference>
<sequence>MPGTTAGAPPGLPPSFTPQQAQAPGLLAVDPGAIRPCTNRFVFIWLNTGERFWAWLNFIGRRSAAGWRWTGFRWIYFGVDLRNIQSFICF</sequence>
<accession>A3DJU8</accession>
<evidence type="ECO:0000313" key="2">
    <source>
        <dbReference type="EMBL" id="ABN54227.1"/>
    </source>
</evidence>
<dbReference type="GeneID" id="93968688"/>
<evidence type="ECO:0000256" key="1">
    <source>
        <dbReference type="SAM" id="MobiDB-lite"/>
    </source>
</evidence>
<dbReference type="eggNOG" id="ENOG5032RKH">
    <property type="taxonomic scope" value="Bacteria"/>
</dbReference>
<reference evidence="2 3" key="2">
    <citation type="journal article" date="2013" name="Biotechnol. Biofuels">
        <title>Global transcriptome analysis of Clostridium thermocellum ATCC 27405 during growth on dilute acid pretreated Populus and switchgrass.</title>
        <authorList>
            <person name="Wilson C.M."/>
            <person name="Rodriguez M.Jr."/>
            <person name="Johnson C.M."/>
            <person name="Martin S.L."/>
            <person name="Chu T.M."/>
            <person name="Wolfinger R.D."/>
            <person name="Hauser L.J."/>
            <person name="Land M.L."/>
            <person name="Klingeman D.M."/>
            <person name="Syed M.H."/>
            <person name="Ragauskas A.J."/>
            <person name="Tschaplinski T.J."/>
            <person name="Mielenz J.R."/>
            <person name="Brown S.D."/>
        </authorList>
    </citation>
    <scope>NUCLEOTIDE SEQUENCE [LARGE SCALE GENOMIC DNA]</scope>
    <source>
        <strain evidence="3">ATCC 27405 / DSM 1237 / JCM 9322 / NBRC 103400 / NCIMB 10682 / NRRL B-4536 / VPI 7372</strain>
    </source>
</reference>
<evidence type="ECO:0000313" key="3">
    <source>
        <dbReference type="Proteomes" id="UP000002145"/>
    </source>
</evidence>
<keyword evidence="3" id="KW-1185">Reference proteome</keyword>